<comment type="caution">
    <text evidence="1">The sequence shown here is derived from an EMBL/GenBank/DDBJ whole genome shotgun (WGS) entry which is preliminary data.</text>
</comment>
<organism evidence="1 2">
    <name type="scientific">Brachyspira murdochii</name>
    <dbReference type="NCBI Taxonomy" id="84378"/>
    <lineage>
        <taxon>Bacteria</taxon>
        <taxon>Pseudomonadati</taxon>
        <taxon>Spirochaetota</taxon>
        <taxon>Spirochaetia</taxon>
        <taxon>Brachyspirales</taxon>
        <taxon>Brachyspiraceae</taxon>
        <taxon>Brachyspira</taxon>
    </lineage>
</organism>
<sequence length="498" mass="54905">MSTINFSQIPDSLLVPGQYQEVDNSLAGTRTEIKRILLVGPFLATGTAKNGVIERITSTIKAGEKFGYGSILSVMCEQFLSVNKNDELYALPITDNGTAYSKTYKIALTEANQTGNIKITVNTTEINISVVKEDTAETIAGKIAASVNTMFNFFMNAVSGESANEDATWNITFNALNKGDYGIILNIESDNSKITFAEDSKTDAADSPVSDWKVYFDAIGETRYNYIINAFNDENTLKKFAEELESRYSATRQIGGRMFAYLKGEIGNTSENDSIVGKASKVNSPHICFIPIVQTSSSINTNEFPIIFLTKIAAAAITELINDPSSNTLGLEVAGITTNKSLLFEERQNLLTGGVATYNTDAQGNVLIERLVTSYTTNSEGARDTSYLDIQIVETIDAIRTYINNEAKTRFKGWKLSSTNEDFGAGAKVMNAEVWTSFLCELYQSVFMEERAWTQDFQSYKESITAQVKSGTKTWLEYVHKPILIGQFYIGAGLNQFK</sequence>
<accession>A0ABX5B346</accession>
<dbReference type="EMBL" id="JJMJ01000224">
    <property type="protein sequence ID" value="PPS21219.1"/>
    <property type="molecule type" value="Genomic_DNA"/>
</dbReference>
<name>A0ABX5B346_9SPIR</name>
<reference evidence="1 2" key="1">
    <citation type="submission" date="2014-04" db="EMBL/GenBank/DDBJ databases">
        <title>Whole genome sequence of 'Brachyspira hampsonii' D13-03603F2.</title>
        <authorList>
            <person name="Patterson A.H."/>
            <person name="Chaban B."/>
            <person name="Fernando C."/>
            <person name="Harding J.C."/>
            <person name="Hill J.E."/>
        </authorList>
    </citation>
    <scope>NUCLEOTIDE SEQUENCE [LARGE SCALE GENOMIC DNA]</scope>
    <source>
        <strain evidence="1 2">D13-03603F2</strain>
    </source>
</reference>
<evidence type="ECO:0000313" key="2">
    <source>
        <dbReference type="Proteomes" id="UP000238924"/>
    </source>
</evidence>
<dbReference type="Proteomes" id="UP000238924">
    <property type="component" value="Unassembled WGS sequence"/>
</dbReference>
<gene>
    <name evidence="1" type="ORF">DJ52_12385</name>
</gene>
<keyword evidence="2" id="KW-1185">Reference proteome</keyword>
<evidence type="ECO:0000313" key="1">
    <source>
        <dbReference type="EMBL" id="PPS21219.1"/>
    </source>
</evidence>
<dbReference type="RefSeq" id="WP_014486582.1">
    <property type="nucleotide sequence ID" value="NZ_JJMJ01000224.1"/>
</dbReference>
<dbReference type="GeneID" id="44968657"/>
<proteinExistence type="predicted"/>
<protein>
    <submittedName>
        <fullName evidence="1">Uncharacterized protein</fullName>
    </submittedName>
</protein>